<proteinExistence type="predicted"/>
<sequence length="118" mass="14202">MVRMLGPAHLFVPFSAADLHWDDLMRHLPRYEDWKTAYTTERMRIASINLRDNPHIAAQWFYIRFDVFRDMVLRPHFAIVNYWDRLPKLAAKRSANFLQIQCNSSQIQFRFTPDSFQI</sequence>
<dbReference type="Pfam" id="PF14214">
    <property type="entry name" value="Helitron_like_N"/>
    <property type="match status" value="1"/>
</dbReference>
<comment type="caution">
    <text evidence="2">The sequence shown here is derived from an EMBL/GenBank/DDBJ whole genome shotgun (WGS) entry which is preliminary data.</text>
</comment>
<evidence type="ECO:0000313" key="2">
    <source>
        <dbReference type="EMBL" id="KOS41326.1"/>
    </source>
</evidence>
<name>A0A0M8NXI4_9EURO</name>
<dbReference type="OrthoDB" id="4368520at2759"/>
<protein>
    <recommendedName>
        <fullName evidence="1">Helitron helicase-like domain-containing protein</fullName>
    </recommendedName>
</protein>
<organism evidence="2 3">
    <name type="scientific">Penicillium nordicum</name>
    <dbReference type="NCBI Taxonomy" id="229535"/>
    <lineage>
        <taxon>Eukaryota</taxon>
        <taxon>Fungi</taxon>
        <taxon>Dikarya</taxon>
        <taxon>Ascomycota</taxon>
        <taxon>Pezizomycotina</taxon>
        <taxon>Eurotiomycetes</taxon>
        <taxon>Eurotiomycetidae</taxon>
        <taxon>Eurotiales</taxon>
        <taxon>Aspergillaceae</taxon>
        <taxon>Penicillium</taxon>
    </lineage>
</organism>
<dbReference type="AlphaFoldDB" id="A0A0M8NXI4"/>
<dbReference type="InterPro" id="IPR025476">
    <property type="entry name" value="Helitron_helicase-like"/>
</dbReference>
<keyword evidence="3" id="KW-1185">Reference proteome</keyword>
<dbReference type="STRING" id="229535.A0A0M8NXI4"/>
<evidence type="ECO:0000313" key="3">
    <source>
        <dbReference type="Proteomes" id="UP000037696"/>
    </source>
</evidence>
<reference evidence="2 3" key="1">
    <citation type="submission" date="2015-08" db="EMBL/GenBank/DDBJ databases">
        <title>Genome sequencing of Penicillium nordicum.</title>
        <authorList>
            <person name="Nguyen H.D."/>
            <person name="Seifert K.A."/>
        </authorList>
    </citation>
    <scope>NUCLEOTIDE SEQUENCE [LARGE SCALE GENOMIC DNA]</scope>
    <source>
        <strain evidence="2 3">DAOMC 185683</strain>
    </source>
</reference>
<evidence type="ECO:0000259" key="1">
    <source>
        <dbReference type="Pfam" id="PF14214"/>
    </source>
</evidence>
<accession>A0A0M8NXI4</accession>
<gene>
    <name evidence="2" type="ORF">ACN38_g7791</name>
</gene>
<dbReference type="EMBL" id="LHQQ01000135">
    <property type="protein sequence ID" value="KOS41326.1"/>
    <property type="molecule type" value="Genomic_DNA"/>
</dbReference>
<dbReference type="Proteomes" id="UP000037696">
    <property type="component" value="Unassembled WGS sequence"/>
</dbReference>
<feature type="domain" description="Helitron helicase-like" evidence="1">
    <location>
        <begin position="1"/>
        <end position="76"/>
    </location>
</feature>